<comment type="caution">
    <text evidence="3">The sequence shown here is derived from an EMBL/GenBank/DDBJ whole genome shotgun (WGS) entry which is preliminary data.</text>
</comment>
<dbReference type="Proteomes" id="UP000824140">
    <property type="component" value="Unassembled WGS sequence"/>
</dbReference>
<dbReference type="SUPFAM" id="SSF53850">
    <property type="entry name" value="Periplasmic binding protein-like II"/>
    <property type="match status" value="1"/>
</dbReference>
<name>A0A9D1FZM3_9FIRM</name>
<dbReference type="PANTHER" id="PTHR30024">
    <property type="entry name" value="ALIPHATIC SULFONATES-BINDING PROTEIN-RELATED"/>
    <property type="match status" value="1"/>
</dbReference>
<sequence>MKKLFACVLAVMLAVSAAAFAEEAKPEIRVASLKGPTTMGLVKLMQDDAAGEAHNDYTFTIEGTADAIVPALVRGELDIALVPCNLASVLYNNTEGAVQVLAINTLGVIYVIESGDSIQSVADLAGKTLYSTGQGTTPEFALNYILEKNGLDPASDVTIEYRAEATEVAAAAIADQTAIAVLPQPYVTTVLNQNENMRVALSLTEEWDKVGEGSAMITGVVVARRAFVEENPEAVAAFLEEYAASTAFVNENPAEAAVWIGELGIATAEVAEQAIPACNIVCITGEEMQEKVSGYLEALYAQNPEAVGGNLPDADFYYLP</sequence>
<accession>A0A9D1FZM3</accession>
<dbReference type="PANTHER" id="PTHR30024:SF46">
    <property type="entry name" value="ABC TRANSPORTER, SUBSTRATE-BINDING LIPOPROTEIN"/>
    <property type="match status" value="1"/>
</dbReference>
<gene>
    <name evidence="3" type="ORF">IAA84_04860</name>
</gene>
<feature type="signal peptide" evidence="1">
    <location>
        <begin position="1"/>
        <end position="21"/>
    </location>
</feature>
<keyword evidence="1" id="KW-0732">Signal</keyword>
<feature type="domain" description="SsuA/THI5-like" evidence="2">
    <location>
        <begin position="99"/>
        <end position="256"/>
    </location>
</feature>
<dbReference type="EMBL" id="DVJN01000095">
    <property type="protein sequence ID" value="HIS92329.1"/>
    <property type="molecule type" value="Genomic_DNA"/>
</dbReference>
<organism evidence="3 4">
    <name type="scientific">Candidatus Alectryocaccomicrobium excrementavium</name>
    <dbReference type="NCBI Taxonomy" id="2840668"/>
    <lineage>
        <taxon>Bacteria</taxon>
        <taxon>Bacillati</taxon>
        <taxon>Bacillota</taxon>
        <taxon>Clostridia</taxon>
        <taxon>Candidatus Alectryocaccomicrobium</taxon>
    </lineage>
</organism>
<dbReference type="InterPro" id="IPR027024">
    <property type="entry name" value="UCP027386_ABC_sbc_TM0202"/>
</dbReference>
<dbReference type="AlphaFoldDB" id="A0A9D1FZM3"/>
<evidence type="ECO:0000256" key="1">
    <source>
        <dbReference type="SAM" id="SignalP"/>
    </source>
</evidence>
<proteinExistence type="predicted"/>
<reference evidence="3" key="2">
    <citation type="journal article" date="2021" name="PeerJ">
        <title>Extensive microbial diversity within the chicken gut microbiome revealed by metagenomics and culture.</title>
        <authorList>
            <person name="Gilroy R."/>
            <person name="Ravi A."/>
            <person name="Getino M."/>
            <person name="Pursley I."/>
            <person name="Horton D.L."/>
            <person name="Alikhan N.F."/>
            <person name="Baker D."/>
            <person name="Gharbi K."/>
            <person name="Hall N."/>
            <person name="Watson M."/>
            <person name="Adriaenssens E.M."/>
            <person name="Foster-Nyarko E."/>
            <person name="Jarju S."/>
            <person name="Secka A."/>
            <person name="Antonio M."/>
            <person name="Oren A."/>
            <person name="Chaudhuri R.R."/>
            <person name="La Ragione R."/>
            <person name="Hildebrand F."/>
            <person name="Pallen M.J."/>
        </authorList>
    </citation>
    <scope>NUCLEOTIDE SEQUENCE</scope>
    <source>
        <strain evidence="3">13766</strain>
    </source>
</reference>
<dbReference type="PIRSF" id="PIRSF027386">
    <property type="entry name" value="UCP027386_ABC_sbc_TM0202"/>
    <property type="match status" value="1"/>
</dbReference>
<dbReference type="InterPro" id="IPR015168">
    <property type="entry name" value="SsuA/THI5"/>
</dbReference>
<dbReference type="Gene3D" id="3.40.190.10">
    <property type="entry name" value="Periplasmic binding protein-like II"/>
    <property type="match status" value="2"/>
</dbReference>
<dbReference type="Pfam" id="PF09084">
    <property type="entry name" value="NMT1"/>
    <property type="match status" value="1"/>
</dbReference>
<protein>
    <submittedName>
        <fullName evidence="3">ABC transporter substrate-binding protein</fullName>
    </submittedName>
</protein>
<feature type="chain" id="PRO_5039501184" evidence="1">
    <location>
        <begin position="22"/>
        <end position="320"/>
    </location>
</feature>
<reference evidence="3" key="1">
    <citation type="submission" date="2020-10" db="EMBL/GenBank/DDBJ databases">
        <authorList>
            <person name="Gilroy R."/>
        </authorList>
    </citation>
    <scope>NUCLEOTIDE SEQUENCE</scope>
    <source>
        <strain evidence="3">13766</strain>
    </source>
</reference>
<evidence type="ECO:0000313" key="4">
    <source>
        <dbReference type="Proteomes" id="UP000824140"/>
    </source>
</evidence>
<evidence type="ECO:0000313" key="3">
    <source>
        <dbReference type="EMBL" id="HIS92329.1"/>
    </source>
</evidence>
<evidence type="ECO:0000259" key="2">
    <source>
        <dbReference type="Pfam" id="PF09084"/>
    </source>
</evidence>